<feature type="compositionally biased region" description="Low complexity" evidence="2">
    <location>
        <begin position="135"/>
        <end position="147"/>
    </location>
</feature>
<feature type="region of interest" description="Disordered" evidence="2">
    <location>
        <begin position="128"/>
        <end position="149"/>
    </location>
</feature>
<dbReference type="EMBL" id="CAUJNA010002791">
    <property type="protein sequence ID" value="CAJ1394271.1"/>
    <property type="molecule type" value="Genomic_DNA"/>
</dbReference>
<evidence type="ECO:0000313" key="4">
    <source>
        <dbReference type="Proteomes" id="UP001178507"/>
    </source>
</evidence>
<reference evidence="3" key="1">
    <citation type="submission" date="2023-08" db="EMBL/GenBank/DDBJ databases">
        <authorList>
            <person name="Chen Y."/>
            <person name="Shah S."/>
            <person name="Dougan E. K."/>
            <person name="Thang M."/>
            <person name="Chan C."/>
        </authorList>
    </citation>
    <scope>NUCLEOTIDE SEQUENCE</scope>
</reference>
<evidence type="ECO:0000256" key="1">
    <source>
        <dbReference type="SAM" id="Coils"/>
    </source>
</evidence>
<organism evidence="3 4">
    <name type="scientific">Effrenium voratum</name>
    <dbReference type="NCBI Taxonomy" id="2562239"/>
    <lineage>
        <taxon>Eukaryota</taxon>
        <taxon>Sar</taxon>
        <taxon>Alveolata</taxon>
        <taxon>Dinophyceae</taxon>
        <taxon>Suessiales</taxon>
        <taxon>Symbiodiniaceae</taxon>
        <taxon>Effrenium</taxon>
    </lineage>
</organism>
<dbReference type="Proteomes" id="UP001178507">
    <property type="component" value="Unassembled WGS sequence"/>
</dbReference>
<proteinExistence type="predicted"/>
<gene>
    <name evidence="3" type="ORF">EVOR1521_LOCUS18966</name>
</gene>
<feature type="region of interest" description="Disordered" evidence="2">
    <location>
        <begin position="50"/>
        <end position="115"/>
    </location>
</feature>
<evidence type="ECO:0000313" key="3">
    <source>
        <dbReference type="EMBL" id="CAJ1394271.1"/>
    </source>
</evidence>
<evidence type="ECO:0000256" key="2">
    <source>
        <dbReference type="SAM" id="MobiDB-lite"/>
    </source>
</evidence>
<accession>A0AA36IVB9</accession>
<feature type="compositionally biased region" description="Low complexity" evidence="2">
    <location>
        <begin position="85"/>
        <end position="98"/>
    </location>
</feature>
<name>A0AA36IVB9_9DINO</name>
<keyword evidence="1" id="KW-0175">Coiled coil</keyword>
<protein>
    <submittedName>
        <fullName evidence="3">Uncharacterized protein</fullName>
    </submittedName>
</protein>
<feature type="region of interest" description="Disordered" evidence="2">
    <location>
        <begin position="216"/>
        <end position="241"/>
    </location>
</feature>
<keyword evidence="4" id="KW-1185">Reference proteome</keyword>
<feature type="non-terminal residue" evidence="3">
    <location>
        <position position="1"/>
    </location>
</feature>
<feature type="compositionally biased region" description="Polar residues" evidence="2">
    <location>
        <begin position="59"/>
        <end position="68"/>
    </location>
</feature>
<comment type="caution">
    <text evidence="3">The sequence shown here is derived from an EMBL/GenBank/DDBJ whole genome shotgun (WGS) entry which is preliminary data.</text>
</comment>
<dbReference type="AlphaFoldDB" id="A0AA36IVB9"/>
<feature type="coiled-coil region" evidence="1">
    <location>
        <begin position="189"/>
        <end position="216"/>
    </location>
</feature>
<sequence length="241" mass="25794">CGQADFSCFGIAMQQHVWARYGQQMDGRPRQVAQSQGRPVLLSANYRNPPMAKVMGKQPSAQSRQKATSPRAIQISREATEDRAPLSPTVSTPPSASVRGHYSPQAPPPGDAAAGLGHALRREAVLEGSDRLHRSSPSHLSTSSASAQMGALREKLRQLLPKDLQGAQEAAFSKSEALVSHAGSLPSAEERREQSREALTQKVQDLEARLSQAMASIGQAGSKRPSGRPMTSRAGWALGAW</sequence>